<evidence type="ECO:0000313" key="6">
    <source>
        <dbReference type="EMBL" id="SOC43881.1"/>
    </source>
</evidence>
<dbReference type="Pfam" id="PF02195">
    <property type="entry name" value="ParB_N"/>
    <property type="match status" value="1"/>
</dbReference>
<comment type="subcellular location">
    <subcellularLocation>
        <location evidence="1">Cytoplasm</location>
        <location evidence="1">Nucleoid</location>
    </subcellularLocation>
</comment>
<dbReference type="OrthoDB" id="9802051at2"/>
<dbReference type="GO" id="GO:0009295">
    <property type="term" value="C:nucleoid"/>
    <property type="evidence" value="ECO:0007669"/>
    <property type="project" value="UniProtKB-SubCell"/>
</dbReference>
<dbReference type="SMART" id="SM00470">
    <property type="entry name" value="ParB"/>
    <property type="match status" value="1"/>
</dbReference>
<evidence type="ECO:0000256" key="2">
    <source>
        <dbReference type="ARBA" id="ARBA00006295"/>
    </source>
</evidence>
<dbReference type="InterPro" id="IPR004437">
    <property type="entry name" value="ParB/RepB/Spo0J"/>
</dbReference>
<protein>
    <submittedName>
        <fullName evidence="6">ParB family chromosome partitioning protein</fullName>
    </submittedName>
</protein>
<dbReference type="FunFam" id="3.90.1530.30:FF:000001">
    <property type="entry name" value="Chromosome partitioning protein ParB"/>
    <property type="match status" value="1"/>
</dbReference>
<dbReference type="InterPro" id="IPR041468">
    <property type="entry name" value="HTH_ParB/Spo0J"/>
</dbReference>
<gene>
    <name evidence="6" type="ORF">SAMN05878391_2147</name>
</gene>
<dbReference type="Gene3D" id="1.10.10.2830">
    <property type="match status" value="1"/>
</dbReference>
<keyword evidence="7" id="KW-1185">Reference proteome</keyword>
<dbReference type="SUPFAM" id="SSF110849">
    <property type="entry name" value="ParB/Sulfiredoxin"/>
    <property type="match status" value="1"/>
</dbReference>
<dbReference type="PANTHER" id="PTHR33375:SF1">
    <property type="entry name" value="CHROMOSOME-PARTITIONING PROTEIN PARB-RELATED"/>
    <property type="match status" value="1"/>
</dbReference>
<dbReference type="AlphaFoldDB" id="A0A285UUG7"/>
<evidence type="ECO:0000256" key="4">
    <source>
        <dbReference type="ARBA" id="ARBA00023125"/>
    </source>
</evidence>
<comment type="similarity">
    <text evidence="2">Belongs to the ParB family.</text>
</comment>
<dbReference type="PROSITE" id="PS50943">
    <property type="entry name" value="HTH_CROC1"/>
    <property type="match status" value="1"/>
</dbReference>
<keyword evidence="4" id="KW-0238">DNA-binding</keyword>
<evidence type="ECO:0000259" key="5">
    <source>
        <dbReference type="PROSITE" id="PS50943"/>
    </source>
</evidence>
<dbReference type="EMBL" id="OBQF01000005">
    <property type="protein sequence ID" value="SOC43881.1"/>
    <property type="molecule type" value="Genomic_DNA"/>
</dbReference>
<dbReference type="GO" id="GO:0005694">
    <property type="term" value="C:chromosome"/>
    <property type="evidence" value="ECO:0007669"/>
    <property type="project" value="TreeGrafter"/>
</dbReference>
<organism evidence="6 7">
    <name type="scientific">Salinicoccus kekensis</name>
    <dbReference type="NCBI Taxonomy" id="714307"/>
    <lineage>
        <taxon>Bacteria</taxon>
        <taxon>Bacillati</taxon>
        <taxon>Bacillota</taxon>
        <taxon>Bacilli</taxon>
        <taxon>Bacillales</taxon>
        <taxon>Staphylococcaceae</taxon>
        <taxon>Salinicoccus</taxon>
    </lineage>
</organism>
<accession>A0A285UUG7</accession>
<dbReference type="InterPro" id="IPR001387">
    <property type="entry name" value="Cro/C1-type_HTH"/>
</dbReference>
<dbReference type="Pfam" id="PF17762">
    <property type="entry name" value="HTH_ParB"/>
    <property type="match status" value="1"/>
</dbReference>
<dbReference type="CDD" id="cd16393">
    <property type="entry name" value="SPO0J_N"/>
    <property type="match status" value="1"/>
</dbReference>
<dbReference type="InterPro" id="IPR003115">
    <property type="entry name" value="ParB_N"/>
</dbReference>
<dbReference type="Proteomes" id="UP000219412">
    <property type="component" value="Unassembled WGS sequence"/>
</dbReference>
<evidence type="ECO:0000313" key="7">
    <source>
        <dbReference type="Proteomes" id="UP000219412"/>
    </source>
</evidence>
<name>A0A285UUG7_9STAP</name>
<dbReference type="InterPro" id="IPR036086">
    <property type="entry name" value="ParB/Sulfiredoxin_sf"/>
</dbReference>
<sequence>MAGRKGLGKGLDALFNTDTADKEAVTEVKLSEIRKNPYQPRVEFNPEKLEELADSIRTHGVLQPIILRKSVKGYDIVAGERRYRAAGLAEMETLPAIVKDLSDDDMMELAIIENLQREDLNPLEEAMSYKQLMEKRSLTQAETAERLGKSRPYIANMLRILNLPAAVKKLINEKKLSGAHGRTLLGLKDPVSQEAAAKKAVAEDMSVRALEEYVRSMQTMKKKQAPKDKPKFLLRHESSLKEKFGTSVEIKKTRNKGQIAFEFKNEEEFNRLMKLFEES</sequence>
<feature type="domain" description="HTH cro/C1-type" evidence="5">
    <location>
        <begin position="130"/>
        <end position="159"/>
    </location>
</feature>
<keyword evidence="3" id="KW-0159">Chromosome partition</keyword>
<reference evidence="7" key="1">
    <citation type="submission" date="2017-08" db="EMBL/GenBank/DDBJ databases">
        <authorList>
            <person name="Varghese N."/>
            <person name="Submissions S."/>
        </authorList>
    </citation>
    <scope>NUCLEOTIDE SEQUENCE [LARGE SCALE GENOMIC DNA]</scope>
    <source>
        <strain evidence="7">DSM 23173</strain>
    </source>
</reference>
<dbReference type="NCBIfam" id="TIGR00180">
    <property type="entry name" value="parB_part"/>
    <property type="match status" value="1"/>
</dbReference>
<dbReference type="CDD" id="cd00093">
    <property type="entry name" value="HTH_XRE"/>
    <property type="match status" value="1"/>
</dbReference>
<dbReference type="GO" id="GO:0045881">
    <property type="term" value="P:positive regulation of sporulation resulting in formation of a cellular spore"/>
    <property type="evidence" value="ECO:0007669"/>
    <property type="project" value="TreeGrafter"/>
</dbReference>
<dbReference type="Gene3D" id="3.90.1530.30">
    <property type="match status" value="1"/>
</dbReference>
<dbReference type="InterPro" id="IPR050336">
    <property type="entry name" value="Chromosome_partition/occlusion"/>
</dbReference>
<dbReference type="FunFam" id="1.10.10.2830:FF:000001">
    <property type="entry name" value="Chromosome partitioning protein ParB"/>
    <property type="match status" value="1"/>
</dbReference>
<evidence type="ECO:0000256" key="1">
    <source>
        <dbReference type="ARBA" id="ARBA00004453"/>
    </source>
</evidence>
<dbReference type="PANTHER" id="PTHR33375">
    <property type="entry name" value="CHROMOSOME-PARTITIONING PROTEIN PARB-RELATED"/>
    <property type="match status" value="1"/>
</dbReference>
<proteinExistence type="inferred from homology"/>
<evidence type="ECO:0000256" key="3">
    <source>
        <dbReference type="ARBA" id="ARBA00022829"/>
    </source>
</evidence>
<dbReference type="RefSeq" id="WP_097041921.1">
    <property type="nucleotide sequence ID" value="NZ_OBQF01000005.1"/>
</dbReference>
<dbReference type="SUPFAM" id="SSF109709">
    <property type="entry name" value="KorB DNA-binding domain-like"/>
    <property type="match status" value="1"/>
</dbReference>
<dbReference type="GO" id="GO:0003677">
    <property type="term" value="F:DNA binding"/>
    <property type="evidence" value="ECO:0007669"/>
    <property type="project" value="UniProtKB-KW"/>
</dbReference>
<dbReference type="GO" id="GO:0007059">
    <property type="term" value="P:chromosome segregation"/>
    <property type="evidence" value="ECO:0007669"/>
    <property type="project" value="UniProtKB-KW"/>
</dbReference>